<reference evidence="4 5" key="1">
    <citation type="submission" date="2023-10" db="EMBL/GenBank/DDBJ databases">
        <title>Virgibacillus halophilus 5B73C genome.</title>
        <authorList>
            <person name="Miliotis G."/>
            <person name="Sengupta P."/>
            <person name="Hameed A."/>
            <person name="Chuvochina M."/>
            <person name="Mcdonagh F."/>
            <person name="Simpson A.C."/>
            <person name="Singh N.K."/>
            <person name="Rekha P.D."/>
            <person name="Raman K."/>
            <person name="Hugenholtz P."/>
            <person name="Venkateswaran K."/>
        </authorList>
    </citation>
    <scope>NUCLEOTIDE SEQUENCE [LARGE SCALE GENOMIC DNA]</scope>
    <source>
        <strain evidence="4 5">5B73C</strain>
    </source>
</reference>
<dbReference type="Proteomes" id="UP001281447">
    <property type="component" value="Unassembled WGS sequence"/>
</dbReference>
<keyword evidence="3" id="KW-0472">Membrane</keyword>
<comment type="subcellular location">
    <subcellularLocation>
        <location evidence="1">Cell membrane</location>
        <topology evidence="1">Multi-pass membrane protein</topology>
    </subcellularLocation>
</comment>
<dbReference type="EMBL" id="JAWDIP010000003">
    <property type="protein sequence ID" value="MDY0393675.1"/>
    <property type="molecule type" value="Genomic_DNA"/>
</dbReference>
<evidence type="ECO:0000256" key="1">
    <source>
        <dbReference type="ARBA" id="ARBA00004651"/>
    </source>
</evidence>
<name>A0ABU5C3A5_9BACI</name>
<evidence type="ECO:0000313" key="5">
    <source>
        <dbReference type="Proteomes" id="UP001281447"/>
    </source>
</evidence>
<accession>A0ABU5C3A5</accession>
<evidence type="ECO:0000313" key="4">
    <source>
        <dbReference type="EMBL" id="MDY0393675.1"/>
    </source>
</evidence>
<organism evidence="4 5">
    <name type="scientific">Tigheibacillus halophilus</name>
    <dbReference type="NCBI Taxonomy" id="361280"/>
    <lineage>
        <taxon>Bacteria</taxon>
        <taxon>Bacillati</taxon>
        <taxon>Bacillota</taxon>
        <taxon>Bacilli</taxon>
        <taxon>Bacillales</taxon>
        <taxon>Bacillaceae</taxon>
        <taxon>Tigheibacillus</taxon>
    </lineage>
</organism>
<feature type="transmembrane region" description="Helical" evidence="3">
    <location>
        <begin position="30"/>
        <end position="57"/>
    </location>
</feature>
<comment type="caution">
    <text evidence="4">The sequence shown here is derived from an EMBL/GenBank/DDBJ whole genome shotgun (WGS) entry which is preliminary data.</text>
</comment>
<protein>
    <submittedName>
        <fullName evidence="4">Uncharacterized protein</fullName>
    </submittedName>
</protein>
<sequence length="75" mass="8022">MLQSPSLSHLAGTDEFGRDVLSRLIAGARLSLGVGVSAVLLGALAGTILGLISGFFWKMGRQNYYEGVRYFICIS</sequence>
<gene>
    <name evidence="4" type="ORF">RWE15_03495</name>
</gene>
<dbReference type="PANTHER" id="PTHR43386">
    <property type="entry name" value="OLIGOPEPTIDE TRANSPORT SYSTEM PERMEASE PROTEIN APPC"/>
    <property type="match status" value="1"/>
</dbReference>
<evidence type="ECO:0000256" key="2">
    <source>
        <dbReference type="ARBA" id="ARBA00022448"/>
    </source>
</evidence>
<keyword evidence="3" id="KW-1133">Transmembrane helix</keyword>
<keyword evidence="3" id="KW-0812">Transmembrane</keyword>
<keyword evidence="5" id="KW-1185">Reference proteome</keyword>
<evidence type="ECO:0000256" key="3">
    <source>
        <dbReference type="SAM" id="Phobius"/>
    </source>
</evidence>
<dbReference type="InterPro" id="IPR050366">
    <property type="entry name" value="BP-dependent_transpt_permease"/>
</dbReference>
<keyword evidence="2" id="KW-0813">Transport</keyword>
<proteinExistence type="predicted"/>
<dbReference type="PANTHER" id="PTHR43386:SF1">
    <property type="entry name" value="D,D-DIPEPTIDE TRANSPORT SYSTEM PERMEASE PROTEIN DDPC-RELATED"/>
    <property type="match status" value="1"/>
</dbReference>